<protein>
    <submittedName>
        <fullName evidence="1">Uncharacterized protein</fullName>
    </submittedName>
</protein>
<dbReference type="AlphaFoldDB" id="A0A0F9JW98"/>
<feature type="non-terminal residue" evidence="1">
    <location>
        <position position="1"/>
    </location>
</feature>
<evidence type="ECO:0000313" key="1">
    <source>
        <dbReference type="EMBL" id="KKM74089.1"/>
    </source>
</evidence>
<dbReference type="EMBL" id="LAZR01009196">
    <property type="protein sequence ID" value="KKM74089.1"/>
    <property type="molecule type" value="Genomic_DNA"/>
</dbReference>
<organism evidence="1">
    <name type="scientific">marine sediment metagenome</name>
    <dbReference type="NCBI Taxonomy" id="412755"/>
    <lineage>
        <taxon>unclassified sequences</taxon>
        <taxon>metagenomes</taxon>
        <taxon>ecological metagenomes</taxon>
    </lineage>
</organism>
<name>A0A0F9JW98_9ZZZZ</name>
<gene>
    <name evidence="1" type="ORF">LCGC14_1403920</name>
</gene>
<proteinExistence type="predicted"/>
<reference evidence="1" key="1">
    <citation type="journal article" date="2015" name="Nature">
        <title>Complex archaea that bridge the gap between prokaryotes and eukaryotes.</title>
        <authorList>
            <person name="Spang A."/>
            <person name="Saw J.H."/>
            <person name="Jorgensen S.L."/>
            <person name="Zaremba-Niedzwiedzka K."/>
            <person name="Martijn J."/>
            <person name="Lind A.E."/>
            <person name="van Eijk R."/>
            <person name="Schleper C."/>
            <person name="Guy L."/>
            <person name="Ettema T.J."/>
        </authorList>
    </citation>
    <scope>NUCLEOTIDE SEQUENCE</scope>
</reference>
<sequence length="67" mass="7763">PNIYTLKNLIYIMGKSKNENPALIDNQAHSLIIIESATRKTSKKWSREECSYKYLISEAIKQIYGDK</sequence>
<accession>A0A0F9JW98</accession>
<comment type="caution">
    <text evidence="1">The sequence shown here is derived from an EMBL/GenBank/DDBJ whole genome shotgun (WGS) entry which is preliminary data.</text>
</comment>